<dbReference type="InterPro" id="IPR013083">
    <property type="entry name" value="Znf_RING/FYVE/PHD"/>
</dbReference>
<dbReference type="PROSITE" id="PS00518">
    <property type="entry name" value="ZF_RING_1"/>
    <property type="match status" value="1"/>
</dbReference>
<comment type="caution">
    <text evidence="6">The sequence shown here is derived from an EMBL/GenBank/DDBJ whole genome shotgun (WGS) entry which is preliminary data.</text>
</comment>
<dbReference type="EMBL" id="CADEAL010004302">
    <property type="protein sequence ID" value="CAB1456528.1"/>
    <property type="molecule type" value="Genomic_DNA"/>
</dbReference>
<dbReference type="Proteomes" id="UP001153269">
    <property type="component" value="Unassembled WGS sequence"/>
</dbReference>
<evidence type="ECO:0000256" key="4">
    <source>
        <dbReference type="PROSITE-ProRule" id="PRU00175"/>
    </source>
</evidence>
<evidence type="ECO:0000259" key="5">
    <source>
        <dbReference type="PROSITE" id="PS50089"/>
    </source>
</evidence>
<keyword evidence="1" id="KW-0479">Metal-binding</keyword>
<evidence type="ECO:0000313" key="6">
    <source>
        <dbReference type="EMBL" id="CAB1456528.1"/>
    </source>
</evidence>
<protein>
    <recommendedName>
        <fullName evidence="5">RING-type domain-containing protein</fullName>
    </recommendedName>
</protein>
<evidence type="ECO:0000256" key="3">
    <source>
        <dbReference type="ARBA" id="ARBA00022833"/>
    </source>
</evidence>
<dbReference type="PANTHER" id="PTHR25465:SF5">
    <property type="entry name" value="E3 UBIQUITIN_ISG15 LIGASE TRIM25-RELATED"/>
    <property type="match status" value="1"/>
</dbReference>
<dbReference type="InterPro" id="IPR051051">
    <property type="entry name" value="E3_ubiq-ligase_TRIM/RNF"/>
</dbReference>
<keyword evidence="2 4" id="KW-0863">Zinc-finger</keyword>
<accession>A0A9N7VSV0</accession>
<keyword evidence="7" id="KW-1185">Reference proteome</keyword>
<evidence type="ECO:0000313" key="7">
    <source>
        <dbReference type="Proteomes" id="UP001153269"/>
    </source>
</evidence>
<dbReference type="PANTHER" id="PTHR25465">
    <property type="entry name" value="B-BOX DOMAIN CONTAINING"/>
    <property type="match status" value="1"/>
</dbReference>
<dbReference type="SUPFAM" id="SSF57850">
    <property type="entry name" value="RING/U-box"/>
    <property type="match status" value="1"/>
</dbReference>
<dbReference type="AlphaFoldDB" id="A0A9N7VSV0"/>
<dbReference type="InterPro" id="IPR017907">
    <property type="entry name" value="Znf_RING_CS"/>
</dbReference>
<dbReference type="Pfam" id="PF15227">
    <property type="entry name" value="zf-C3HC4_4"/>
    <property type="match status" value="1"/>
</dbReference>
<reference evidence="6" key="1">
    <citation type="submission" date="2020-03" db="EMBL/GenBank/DDBJ databases">
        <authorList>
            <person name="Weist P."/>
        </authorList>
    </citation>
    <scope>NUCLEOTIDE SEQUENCE</scope>
</reference>
<organism evidence="6 7">
    <name type="scientific">Pleuronectes platessa</name>
    <name type="common">European plaice</name>
    <dbReference type="NCBI Taxonomy" id="8262"/>
    <lineage>
        <taxon>Eukaryota</taxon>
        <taxon>Metazoa</taxon>
        <taxon>Chordata</taxon>
        <taxon>Craniata</taxon>
        <taxon>Vertebrata</taxon>
        <taxon>Euteleostomi</taxon>
        <taxon>Actinopterygii</taxon>
        <taxon>Neopterygii</taxon>
        <taxon>Teleostei</taxon>
        <taxon>Neoteleostei</taxon>
        <taxon>Acanthomorphata</taxon>
        <taxon>Carangaria</taxon>
        <taxon>Pleuronectiformes</taxon>
        <taxon>Pleuronectoidei</taxon>
        <taxon>Pleuronectidae</taxon>
        <taxon>Pleuronectes</taxon>
    </lineage>
</organism>
<evidence type="ECO:0000256" key="2">
    <source>
        <dbReference type="ARBA" id="ARBA00022771"/>
    </source>
</evidence>
<dbReference type="PROSITE" id="PS50089">
    <property type="entry name" value="ZF_RING_2"/>
    <property type="match status" value="1"/>
</dbReference>
<dbReference type="SMART" id="SM00184">
    <property type="entry name" value="RING"/>
    <property type="match status" value="1"/>
</dbReference>
<keyword evidence="3" id="KW-0862">Zinc</keyword>
<feature type="domain" description="RING-type" evidence="5">
    <location>
        <begin position="15"/>
        <end position="59"/>
    </location>
</feature>
<evidence type="ECO:0000256" key="1">
    <source>
        <dbReference type="ARBA" id="ARBA00022723"/>
    </source>
</evidence>
<dbReference type="GO" id="GO:0008270">
    <property type="term" value="F:zinc ion binding"/>
    <property type="evidence" value="ECO:0007669"/>
    <property type="project" value="UniProtKB-KW"/>
</dbReference>
<sequence length="108" mass="12406">MAQQENQLDRARFCCSNCLDLLKDPVTILCGHSYCMGCIKKNHWDNEDERGIYRCPQCRQSFTPWPVLVKSYGIADLLEELNNSKLLLLITAMLDLKMWPVISVVGEN</sequence>
<name>A0A9N7VSV0_PLEPL</name>
<dbReference type="Gene3D" id="3.30.40.10">
    <property type="entry name" value="Zinc/RING finger domain, C3HC4 (zinc finger)"/>
    <property type="match status" value="1"/>
</dbReference>
<dbReference type="InterPro" id="IPR001841">
    <property type="entry name" value="Znf_RING"/>
</dbReference>
<gene>
    <name evidence="6" type="ORF">PLEPLA_LOCUS44312</name>
</gene>
<proteinExistence type="predicted"/>